<keyword evidence="2 5" id="KW-0645">Protease</keyword>
<evidence type="ECO:0000259" key="8">
    <source>
        <dbReference type="Pfam" id="PF16640"/>
    </source>
</evidence>
<dbReference type="InterPro" id="IPR013783">
    <property type="entry name" value="Ig-like_fold"/>
</dbReference>
<dbReference type="PANTHER" id="PTHR43806:SF11">
    <property type="entry name" value="CEREVISIN-RELATED"/>
    <property type="match status" value="1"/>
</dbReference>
<evidence type="ECO:0000313" key="9">
    <source>
        <dbReference type="EMBL" id="KAA1422211.1"/>
    </source>
</evidence>
<proteinExistence type="inferred from homology"/>
<feature type="region of interest" description="Disordered" evidence="6">
    <location>
        <begin position="237"/>
        <end position="261"/>
    </location>
</feature>
<keyword evidence="4 5" id="KW-0720">Serine protease</keyword>
<dbReference type="PROSITE" id="PS51892">
    <property type="entry name" value="SUBTILASE"/>
    <property type="match status" value="1"/>
</dbReference>
<keyword evidence="3 5" id="KW-0378">Hydrolase</keyword>
<dbReference type="InterPro" id="IPR050131">
    <property type="entry name" value="Peptidase_S8_subtilisin-like"/>
</dbReference>
<dbReference type="Pfam" id="PF16640">
    <property type="entry name" value="Big_3_5"/>
    <property type="match status" value="1"/>
</dbReference>
<dbReference type="PROSITE" id="PS00137">
    <property type="entry name" value="SUBTILASE_HIS"/>
    <property type="match status" value="1"/>
</dbReference>
<dbReference type="Proteomes" id="UP000307768">
    <property type="component" value="Unassembled WGS sequence"/>
</dbReference>
<feature type="active site" description="Charge relay system" evidence="5">
    <location>
        <position position="455"/>
    </location>
</feature>
<dbReference type="Gene3D" id="3.40.50.200">
    <property type="entry name" value="Peptidase S8/S53 domain"/>
    <property type="match status" value="1"/>
</dbReference>
<dbReference type="PANTHER" id="PTHR43806">
    <property type="entry name" value="PEPTIDASE S8"/>
    <property type="match status" value="1"/>
</dbReference>
<dbReference type="InterPro" id="IPR036852">
    <property type="entry name" value="Peptidase_S8/S53_dom_sf"/>
</dbReference>
<dbReference type="Pfam" id="PF00082">
    <property type="entry name" value="Peptidase_S8"/>
    <property type="match status" value="1"/>
</dbReference>
<evidence type="ECO:0000256" key="5">
    <source>
        <dbReference type="PROSITE-ProRule" id="PRU01240"/>
    </source>
</evidence>
<gene>
    <name evidence="9" type="ORF">FE697_013655</name>
</gene>
<dbReference type="InterPro" id="IPR022398">
    <property type="entry name" value="Peptidase_S8_His-AS"/>
</dbReference>
<evidence type="ECO:0000313" key="10">
    <source>
        <dbReference type="Proteomes" id="UP000307768"/>
    </source>
</evidence>
<protein>
    <submittedName>
        <fullName evidence="9">S8 family serine peptidase</fullName>
    </submittedName>
</protein>
<organism evidence="9 10">
    <name type="scientific">Mumia zhuanghuii</name>
    <dbReference type="NCBI Taxonomy" id="2585211"/>
    <lineage>
        <taxon>Bacteria</taxon>
        <taxon>Bacillati</taxon>
        <taxon>Actinomycetota</taxon>
        <taxon>Actinomycetes</taxon>
        <taxon>Propionibacteriales</taxon>
        <taxon>Nocardioidaceae</taxon>
        <taxon>Mumia</taxon>
    </lineage>
</organism>
<dbReference type="InterPro" id="IPR023828">
    <property type="entry name" value="Peptidase_S8_Ser-AS"/>
</dbReference>
<evidence type="ECO:0000256" key="2">
    <source>
        <dbReference type="ARBA" id="ARBA00022670"/>
    </source>
</evidence>
<comment type="caution">
    <text evidence="9">The sequence shown here is derived from an EMBL/GenBank/DDBJ whole genome shotgun (WGS) entry which is preliminary data.</text>
</comment>
<dbReference type="GO" id="GO:0004252">
    <property type="term" value="F:serine-type endopeptidase activity"/>
    <property type="evidence" value="ECO:0007669"/>
    <property type="project" value="UniProtKB-UniRule"/>
</dbReference>
<dbReference type="SUPFAM" id="SSF52743">
    <property type="entry name" value="Subtilisin-like"/>
    <property type="match status" value="1"/>
</dbReference>
<name>A0A5Q6RVY6_9ACTN</name>
<feature type="active site" description="Charge relay system" evidence="5">
    <location>
        <position position="269"/>
    </location>
</feature>
<sequence>MRLSLGGRATRAGSVPAARVRVATPGRRGPYEVAPSTRHTVRMPRLIRPLSMLASLGLVLVAVPPALASAPSTDAPAVESPPTTSTPSPRAAGLVVTYEDGSRPIAAVARRADAVAGVETSPAAATPVTENVEALAFDEPTTLAKARAAAADVAALPGVASVEPDVLVTPAAPNDQLWAQQWGIHGTYGSQTHTVWPVTTGRVVVGVVDTGSTSHADLNAGTVAGFDFIANSWTARDGHGRDSNPSDAGDWQAAGQCGPGTRAANSTWHGTHVAGIIGARSNTIGVVGNAPGVRIQHLRALGLCGGAGSDIAAAIVWGSGGSVPGVPRNRTPAKILNLSLSGALNYCPGLVQSAISGARARGTTVVVAAGNDNRDARGYMPANCPGVVTVAATGKAGQRAGGFTATGTWSPYTNYGPAVDLATAGGDAGDSILSTWNTGTSVPSVAGYGRMAGTSMATPAVAAAAALLASHGAYSPATIEAALRWAVKPFPAIANGRPNCTRALCGTGILDVSRLSLARTGPVMSGTARLGATLSTTRGTWTSSPTSYSYRWLRSGRPIAGATGPTYRVSIADGGALIQAQVAGRKGATSPAMWRSTAGQRVPKIASTVRLRVKPKATTYGRKGAKLVATVRVAAGSVSGKVVFRDGKKRIKSVKVKHGKAVLKLKSTKLKRGKHKITAVFVPRYSAYSRATSRPKSLRVR</sequence>
<dbReference type="GO" id="GO:0005975">
    <property type="term" value="P:carbohydrate metabolic process"/>
    <property type="evidence" value="ECO:0007669"/>
    <property type="project" value="UniProtKB-ARBA"/>
</dbReference>
<dbReference type="InterPro" id="IPR015500">
    <property type="entry name" value="Peptidase_S8_subtilisin-rel"/>
</dbReference>
<feature type="compositionally biased region" description="Low complexity" evidence="6">
    <location>
        <begin position="80"/>
        <end position="89"/>
    </location>
</feature>
<dbReference type="PRINTS" id="PR00723">
    <property type="entry name" value="SUBTILISIN"/>
</dbReference>
<evidence type="ECO:0000256" key="1">
    <source>
        <dbReference type="ARBA" id="ARBA00011073"/>
    </source>
</evidence>
<dbReference type="GO" id="GO:0006508">
    <property type="term" value="P:proteolysis"/>
    <property type="evidence" value="ECO:0007669"/>
    <property type="project" value="UniProtKB-KW"/>
</dbReference>
<feature type="active site" description="Charge relay system" evidence="5">
    <location>
        <position position="209"/>
    </location>
</feature>
<dbReference type="Gene3D" id="2.60.40.10">
    <property type="entry name" value="Immunoglobulins"/>
    <property type="match status" value="1"/>
</dbReference>
<dbReference type="InterPro" id="IPR032109">
    <property type="entry name" value="Big_3_5"/>
</dbReference>
<comment type="similarity">
    <text evidence="1 5">Belongs to the peptidase S8 family.</text>
</comment>
<dbReference type="Gene3D" id="2.60.40.2700">
    <property type="match status" value="1"/>
</dbReference>
<accession>A0A5Q6RVY6</accession>
<reference evidence="9 10" key="1">
    <citation type="submission" date="2019-09" db="EMBL/GenBank/DDBJ databases">
        <title>Mumia zhuanghuii sp. nov. isolated from the intestinal contents of plateau pika (Ochotona curzoniae) in the Qinghai-Tibet plateau of China.</title>
        <authorList>
            <person name="Tian Z."/>
        </authorList>
    </citation>
    <scope>NUCLEOTIDE SEQUENCE [LARGE SCALE GENOMIC DNA]</scope>
    <source>
        <strain evidence="10">350</strain>
    </source>
</reference>
<dbReference type="AlphaFoldDB" id="A0A5Q6RVY6"/>
<feature type="domain" description="Bacterial Ig-like" evidence="8">
    <location>
        <begin position="614"/>
        <end position="700"/>
    </location>
</feature>
<dbReference type="InterPro" id="IPR000209">
    <property type="entry name" value="Peptidase_S8/S53_dom"/>
</dbReference>
<dbReference type="OrthoDB" id="5240813at2"/>
<dbReference type="EMBL" id="VDFQ02000004">
    <property type="protein sequence ID" value="KAA1422211.1"/>
    <property type="molecule type" value="Genomic_DNA"/>
</dbReference>
<evidence type="ECO:0000256" key="6">
    <source>
        <dbReference type="SAM" id="MobiDB-lite"/>
    </source>
</evidence>
<feature type="domain" description="Peptidase S8/S53" evidence="7">
    <location>
        <begin position="203"/>
        <end position="487"/>
    </location>
</feature>
<evidence type="ECO:0000256" key="3">
    <source>
        <dbReference type="ARBA" id="ARBA00022801"/>
    </source>
</evidence>
<evidence type="ECO:0000259" key="7">
    <source>
        <dbReference type="Pfam" id="PF00082"/>
    </source>
</evidence>
<evidence type="ECO:0000256" key="4">
    <source>
        <dbReference type="ARBA" id="ARBA00022825"/>
    </source>
</evidence>
<feature type="region of interest" description="Disordered" evidence="6">
    <location>
        <begin position="70"/>
        <end position="90"/>
    </location>
</feature>
<dbReference type="PROSITE" id="PS00138">
    <property type="entry name" value="SUBTILASE_SER"/>
    <property type="match status" value="1"/>
</dbReference>